<dbReference type="NCBIfam" id="TIGR00433">
    <property type="entry name" value="bioB"/>
    <property type="match status" value="1"/>
</dbReference>
<dbReference type="SUPFAM" id="SSF102114">
    <property type="entry name" value="Radical SAM enzymes"/>
    <property type="match status" value="1"/>
</dbReference>
<comment type="catalytic activity">
    <reaction evidence="12 13">
        <text>(4R,5S)-dethiobiotin + (sulfur carrier)-SH + 2 reduced [2Fe-2S]-[ferredoxin] + 2 S-adenosyl-L-methionine = (sulfur carrier)-H + biotin + 2 5'-deoxyadenosine + 2 L-methionine + 2 oxidized [2Fe-2S]-[ferredoxin]</text>
        <dbReference type="Rhea" id="RHEA:22060"/>
        <dbReference type="Rhea" id="RHEA-COMP:10000"/>
        <dbReference type="Rhea" id="RHEA-COMP:10001"/>
        <dbReference type="Rhea" id="RHEA-COMP:14737"/>
        <dbReference type="Rhea" id="RHEA-COMP:14739"/>
        <dbReference type="ChEBI" id="CHEBI:17319"/>
        <dbReference type="ChEBI" id="CHEBI:29917"/>
        <dbReference type="ChEBI" id="CHEBI:33737"/>
        <dbReference type="ChEBI" id="CHEBI:33738"/>
        <dbReference type="ChEBI" id="CHEBI:57586"/>
        <dbReference type="ChEBI" id="CHEBI:57844"/>
        <dbReference type="ChEBI" id="CHEBI:59789"/>
        <dbReference type="ChEBI" id="CHEBI:64428"/>
        <dbReference type="ChEBI" id="CHEBI:149473"/>
        <dbReference type="EC" id="2.8.1.6"/>
    </reaction>
</comment>
<gene>
    <name evidence="13 15" type="primary">bioB</name>
    <name evidence="15" type="ORF">WMO37_13380</name>
</gene>
<dbReference type="EC" id="2.8.1.6" evidence="3 13"/>
<dbReference type="InterPro" id="IPR024177">
    <property type="entry name" value="Biotin_synthase"/>
</dbReference>
<evidence type="ECO:0000256" key="11">
    <source>
        <dbReference type="ARBA" id="ARBA00023014"/>
    </source>
</evidence>
<dbReference type="Gene3D" id="3.20.20.70">
    <property type="entry name" value="Aldolase class I"/>
    <property type="match status" value="1"/>
</dbReference>
<dbReference type="SFLD" id="SFLDG01060">
    <property type="entry name" value="BATS_domain_containing"/>
    <property type="match status" value="1"/>
</dbReference>
<dbReference type="CDD" id="cd01335">
    <property type="entry name" value="Radical_SAM"/>
    <property type="match status" value="1"/>
</dbReference>
<dbReference type="InterPro" id="IPR006638">
    <property type="entry name" value="Elp3/MiaA/NifB-like_rSAM"/>
</dbReference>
<comment type="function">
    <text evidence="13">Catalyzes the conversion of dethiobiotin (DTB) to biotin by the insertion of a sulfur atom into dethiobiotin via a radical-based mechanism.</text>
</comment>
<dbReference type="PANTHER" id="PTHR22976">
    <property type="entry name" value="BIOTIN SYNTHASE"/>
    <property type="match status" value="1"/>
</dbReference>
<dbReference type="Proteomes" id="UP001546774">
    <property type="component" value="Unassembled WGS sequence"/>
</dbReference>
<evidence type="ECO:0000256" key="12">
    <source>
        <dbReference type="ARBA" id="ARBA00051157"/>
    </source>
</evidence>
<dbReference type="SFLD" id="SFLDS00029">
    <property type="entry name" value="Radical_SAM"/>
    <property type="match status" value="1"/>
</dbReference>
<evidence type="ECO:0000256" key="5">
    <source>
        <dbReference type="ARBA" id="ARBA00022679"/>
    </source>
</evidence>
<sequence length="324" mass="35961">MLELAKEIVGGRRLTREEDCSFLLEADINELCEGADYIRKNLCGTRADLCAIINGKSGACSENCKFCSQSAHHHTACQAGDFIDEEAILSGCREAWEQGVDRYCIVTAGRAIKDEDFEKALHAYKKMHEEFPDMILCASHGFVSEEKLKQLKEAGVSMYHENIETSEENFPNVCTTHSFEDKIHEIKRIQEAGLELCTGGIVGMGETWKDRLSMAFTLAELGIRSIPINILIPVKGTPFGELEPMTQEDILRTVAILRYINPKADVRIAAGRNYFKDGGGELFLSGINAALTGNLLTTGGSSMEQDRNILEEKGYILKKKPTEK</sequence>
<keyword evidence="7 13" id="KW-0001">2Fe-2S</keyword>
<evidence type="ECO:0000256" key="1">
    <source>
        <dbReference type="ARBA" id="ARBA00004942"/>
    </source>
</evidence>
<comment type="cofactor">
    <cofactor evidence="13">
        <name>[4Fe-4S] cluster</name>
        <dbReference type="ChEBI" id="CHEBI:49883"/>
    </cofactor>
    <text evidence="13">Binds 1 [4Fe-4S] cluster. The cluster is coordinated with 3 cysteines and an exchangeable S-adenosyl-L-methionine.</text>
</comment>
<comment type="similarity">
    <text evidence="2 13">Belongs to the radical SAM superfamily. Biotin synthase family.</text>
</comment>
<feature type="domain" description="Radical SAM core" evidence="14">
    <location>
        <begin position="42"/>
        <end position="269"/>
    </location>
</feature>
<keyword evidence="5 13" id="KW-0808">Transferase</keyword>
<comment type="subunit">
    <text evidence="13">Homodimer.</text>
</comment>
<dbReference type="SFLD" id="SFLDG01278">
    <property type="entry name" value="biotin_synthase_like"/>
    <property type="match status" value="1"/>
</dbReference>
<protein>
    <recommendedName>
        <fullName evidence="3 13">Biotin synthase</fullName>
        <ecNumber evidence="3 13">2.8.1.6</ecNumber>
    </recommendedName>
</protein>
<dbReference type="PROSITE" id="PS51918">
    <property type="entry name" value="RADICAL_SAM"/>
    <property type="match status" value="1"/>
</dbReference>
<dbReference type="GO" id="GO:0004076">
    <property type="term" value="F:biotin synthase activity"/>
    <property type="evidence" value="ECO:0007669"/>
    <property type="project" value="UniProtKB-EC"/>
</dbReference>
<evidence type="ECO:0000259" key="14">
    <source>
        <dbReference type="PROSITE" id="PS51918"/>
    </source>
</evidence>
<dbReference type="InterPro" id="IPR010722">
    <property type="entry name" value="BATS_dom"/>
</dbReference>
<keyword evidence="10 13" id="KW-0408">Iron</keyword>
<evidence type="ECO:0000256" key="6">
    <source>
        <dbReference type="ARBA" id="ARBA00022691"/>
    </source>
</evidence>
<keyword evidence="9 13" id="KW-0093">Biotin biosynthesis</keyword>
<dbReference type="InterPro" id="IPR002684">
    <property type="entry name" value="Biotin_synth/BioAB"/>
</dbReference>
<evidence type="ECO:0000256" key="2">
    <source>
        <dbReference type="ARBA" id="ARBA00010765"/>
    </source>
</evidence>
<evidence type="ECO:0000256" key="13">
    <source>
        <dbReference type="HAMAP-Rule" id="MF_01694"/>
    </source>
</evidence>
<keyword evidence="4 13" id="KW-0004">4Fe-4S</keyword>
<dbReference type="HAMAP" id="MF_01694">
    <property type="entry name" value="BioB"/>
    <property type="match status" value="1"/>
</dbReference>
<comment type="cofactor">
    <cofactor evidence="13">
        <name>[2Fe-2S] cluster</name>
        <dbReference type="ChEBI" id="CHEBI:190135"/>
    </cofactor>
    <text evidence="13">Binds 1 [2Fe-2S] cluster. The cluster is coordinated with 3 cysteines and 1 arginine.</text>
</comment>
<keyword evidence="11 13" id="KW-0411">Iron-sulfur</keyword>
<dbReference type="Pfam" id="PF04055">
    <property type="entry name" value="Radical_SAM"/>
    <property type="match status" value="1"/>
</dbReference>
<evidence type="ECO:0000313" key="16">
    <source>
        <dbReference type="Proteomes" id="UP001546774"/>
    </source>
</evidence>
<feature type="binding site" evidence="13">
    <location>
        <position position="197"/>
    </location>
    <ligand>
        <name>[2Fe-2S] cluster</name>
        <dbReference type="ChEBI" id="CHEBI:190135"/>
    </ligand>
</feature>
<proteinExistence type="inferred from homology"/>
<evidence type="ECO:0000256" key="8">
    <source>
        <dbReference type="ARBA" id="ARBA00022723"/>
    </source>
</evidence>
<dbReference type="EMBL" id="JBBMFS010000015">
    <property type="protein sequence ID" value="MEQ2555983.1"/>
    <property type="molecule type" value="Genomic_DNA"/>
</dbReference>
<dbReference type="InterPro" id="IPR058240">
    <property type="entry name" value="rSAM_sf"/>
</dbReference>
<organism evidence="15 16">
    <name type="scientific">Lachnospira intestinalis</name>
    <dbReference type="NCBI Taxonomy" id="3133158"/>
    <lineage>
        <taxon>Bacteria</taxon>
        <taxon>Bacillati</taxon>
        <taxon>Bacillota</taxon>
        <taxon>Clostridia</taxon>
        <taxon>Lachnospirales</taxon>
        <taxon>Lachnospiraceae</taxon>
        <taxon>Lachnospira</taxon>
    </lineage>
</organism>
<feature type="binding site" evidence="13">
    <location>
        <position position="267"/>
    </location>
    <ligand>
        <name>[2Fe-2S] cluster</name>
        <dbReference type="ChEBI" id="CHEBI:190135"/>
    </ligand>
</feature>
<feature type="binding site" evidence="13">
    <location>
        <position position="60"/>
    </location>
    <ligand>
        <name>[4Fe-4S] cluster</name>
        <dbReference type="ChEBI" id="CHEBI:49883"/>
        <note>4Fe-4S-S-AdoMet</note>
    </ligand>
</feature>
<evidence type="ECO:0000256" key="9">
    <source>
        <dbReference type="ARBA" id="ARBA00022756"/>
    </source>
</evidence>
<dbReference type="InterPro" id="IPR007197">
    <property type="entry name" value="rSAM"/>
</dbReference>
<keyword evidence="8 13" id="KW-0479">Metal-binding</keyword>
<keyword evidence="16" id="KW-1185">Reference proteome</keyword>
<dbReference type="PANTHER" id="PTHR22976:SF2">
    <property type="entry name" value="BIOTIN SYNTHASE, MITOCHONDRIAL"/>
    <property type="match status" value="1"/>
</dbReference>
<dbReference type="SMART" id="SM00729">
    <property type="entry name" value="Elp3"/>
    <property type="match status" value="1"/>
</dbReference>
<feature type="binding site" evidence="13">
    <location>
        <position position="104"/>
    </location>
    <ligand>
        <name>[2Fe-2S] cluster</name>
        <dbReference type="ChEBI" id="CHEBI:190135"/>
    </ligand>
</feature>
<keyword evidence="6 13" id="KW-0949">S-adenosyl-L-methionine</keyword>
<comment type="caution">
    <text evidence="15">The sequence shown here is derived from an EMBL/GenBank/DDBJ whole genome shotgun (WGS) entry which is preliminary data.</text>
</comment>
<evidence type="ECO:0000256" key="3">
    <source>
        <dbReference type="ARBA" id="ARBA00012236"/>
    </source>
</evidence>
<evidence type="ECO:0000313" key="15">
    <source>
        <dbReference type="EMBL" id="MEQ2555983.1"/>
    </source>
</evidence>
<dbReference type="PIRSF" id="PIRSF001619">
    <property type="entry name" value="Biotin_synth"/>
    <property type="match status" value="1"/>
</dbReference>
<feature type="binding site" evidence="13">
    <location>
        <position position="64"/>
    </location>
    <ligand>
        <name>[4Fe-4S] cluster</name>
        <dbReference type="ChEBI" id="CHEBI:49883"/>
        <note>4Fe-4S-S-AdoMet</note>
    </ligand>
</feature>
<comment type="pathway">
    <text evidence="1 13">Cofactor biosynthesis; biotin biosynthesis; biotin from 7,8-diaminononanoate: step 2/2.</text>
</comment>
<name>A0ABV1H928_9FIRM</name>
<reference evidence="15" key="1">
    <citation type="submission" date="2024-03" db="EMBL/GenBank/DDBJ databases">
        <title>Human intestinal bacterial collection.</title>
        <authorList>
            <person name="Pauvert C."/>
            <person name="Hitch T.C.A."/>
            <person name="Clavel T."/>
        </authorList>
    </citation>
    <scope>NUCLEOTIDE SEQUENCE [LARGE SCALE GENOMIC DNA]</scope>
    <source>
        <strain evidence="15">CLA-AA-H89B</strain>
    </source>
</reference>
<dbReference type="SMART" id="SM00876">
    <property type="entry name" value="BATS"/>
    <property type="match status" value="1"/>
</dbReference>
<accession>A0ABV1H928</accession>
<dbReference type="InterPro" id="IPR013785">
    <property type="entry name" value="Aldolase_TIM"/>
</dbReference>
<feature type="binding site" evidence="13">
    <location>
        <position position="67"/>
    </location>
    <ligand>
        <name>[4Fe-4S] cluster</name>
        <dbReference type="ChEBI" id="CHEBI:49883"/>
        <note>4Fe-4S-S-AdoMet</note>
    </ligand>
</feature>
<evidence type="ECO:0000256" key="10">
    <source>
        <dbReference type="ARBA" id="ARBA00023004"/>
    </source>
</evidence>
<evidence type="ECO:0000256" key="7">
    <source>
        <dbReference type="ARBA" id="ARBA00022714"/>
    </source>
</evidence>
<feature type="binding site" evidence="13">
    <location>
        <position position="137"/>
    </location>
    <ligand>
        <name>[2Fe-2S] cluster</name>
        <dbReference type="ChEBI" id="CHEBI:190135"/>
    </ligand>
</feature>
<evidence type="ECO:0000256" key="4">
    <source>
        <dbReference type="ARBA" id="ARBA00022485"/>
    </source>
</evidence>
<dbReference type="Pfam" id="PF06968">
    <property type="entry name" value="BATS"/>
    <property type="match status" value="1"/>
</dbReference>